<sequence length="252" mass="29746">MNLKKLKEIWKYEEQYSFKGWDFSHINNRMEEEALPWDYKKIVKSYIRDEKILLDMGTGGGEFLLSLNPAPGKTYVTESYLPNIELCKEILTPYGIEVRPVFDDSHLPFDDDYFDIAINRHESFCLWEINRILKPGGLFITQQVGGMNNREISKFLLGEYPNITDIDLNLDKILQEAKNTGMKIIDTGEYFPKTYFYDIGAFVFYAKIIEWEFPGFSVERCFDKLIELQDKLEKQGHIETLEHRYFLIVEKQ</sequence>
<name>A0A1M4XYH9_9FIRM</name>
<evidence type="ECO:0000313" key="2">
    <source>
        <dbReference type="EMBL" id="SHE98488.1"/>
    </source>
</evidence>
<dbReference type="PANTHER" id="PTHR43460">
    <property type="entry name" value="METHYLTRANSFERASE"/>
    <property type="match status" value="1"/>
</dbReference>
<organism evidence="2 3">
    <name type="scientific">Tissierella praeacuta DSM 18095</name>
    <dbReference type="NCBI Taxonomy" id="1123404"/>
    <lineage>
        <taxon>Bacteria</taxon>
        <taxon>Bacillati</taxon>
        <taxon>Bacillota</taxon>
        <taxon>Tissierellia</taxon>
        <taxon>Tissierellales</taxon>
        <taxon>Tissierellaceae</taxon>
        <taxon>Tissierella</taxon>
    </lineage>
</organism>
<keyword evidence="3" id="KW-1185">Reference proteome</keyword>
<proteinExistence type="predicted"/>
<dbReference type="AlphaFoldDB" id="A0A1M4XYH9"/>
<dbReference type="InterPro" id="IPR013216">
    <property type="entry name" value="Methyltransf_11"/>
</dbReference>
<dbReference type="GO" id="GO:0032259">
    <property type="term" value="P:methylation"/>
    <property type="evidence" value="ECO:0007669"/>
    <property type="project" value="UniProtKB-KW"/>
</dbReference>
<dbReference type="RefSeq" id="WP_072976649.1">
    <property type="nucleotide sequence ID" value="NZ_FQTY01000014.1"/>
</dbReference>
<dbReference type="GeneID" id="90995952"/>
<dbReference type="STRING" id="1123404.SAMN02745784_02434"/>
<dbReference type="Gene3D" id="3.40.50.150">
    <property type="entry name" value="Vaccinia Virus protein VP39"/>
    <property type="match status" value="1"/>
</dbReference>
<dbReference type="Proteomes" id="UP000184114">
    <property type="component" value="Unassembled WGS sequence"/>
</dbReference>
<gene>
    <name evidence="2" type="ORF">SAMN02745784_02434</name>
</gene>
<dbReference type="InterPro" id="IPR052939">
    <property type="entry name" value="23S_rRNA_MeTrnsfrase_RlmA"/>
</dbReference>
<dbReference type="EMBL" id="FQTY01000014">
    <property type="protein sequence ID" value="SHE98488.1"/>
    <property type="molecule type" value="Genomic_DNA"/>
</dbReference>
<keyword evidence="2" id="KW-0808">Transferase</keyword>
<reference evidence="3" key="1">
    <citation type="submission" date="2016-11" db="EMBL/GenBank/DDBJ databases">
        <authorList>
            <person name="Varghese N."/>
            <person name="Submissions S."/>
        </authorList>
    </citation>
    <scope>NUCLEOTIDE SEQUENCE [LARGE SCALE GENOMIC DNA]</scope>
    <source>
        <strain evidence="3">DSM 18095</strain>
    </source>
</reference>
<dbReference type="PANTHER" id="PTHR43460:SF1">
    <property type="entry name" value="METHYLTRANSFERASE TYPE 11 DOMAIN-CONTAINING PROTEIN"/>
    <property type="match status" value="1"/>
</dbReference>
<feature type="domain" description="Methyltransferase type 11" evidence="1">
    <location>
        <begin position="54"/>
        <end position="140"/>
    </location>
</feature>
<dbReference type="Pfam" id="PF08241">
    <property type="entry name" value="Methyltransf_11"/>
    <property type="match status" value="1"/>
</dbReference>
<keyword evidence="2" id="KW-0489">Methyltransferase</keyword>
<evidence type="ECO:0000259" key="1">
    <source>
        <dbReference type="Pfam" id="PF08241"/>
    </source>
</evidence>
<dbReference type="SUPFAM" id="SSF53335">
    <property type="entry name" value="S-adenosyl-L-methionine-dependent methyltransferases"/>
    <property type="match status" value="1"/>
</dbReference>
<accession>A0A1M4XYH9</accession>
<keyword evidence="2" id="KW-0830">Ubiquinone</keyword>
<dbReference type="InterPro" id="IPR029063">
    <property type="entry name" value="SAM-dependent_MTases_sf"/>
</dbReference>
<protein>
    <submittedName>
        <fullName evidence="2">Ubiquinone/menaquinone biosynthesis C-methylase UbiE</fullName>
    </submittedName>
</protein>
<evidence type="ECO:0000313" key="3">
    <source>
        <dbReference type="Proteomes" id="UP000184114"/>
    </source>
</evidence>
<dbReference type="GO" id="GO:0008757">
    <property type="term" value="F:S-adenosylmethionine-dependent methyltransferase activity"/>
    <property type="evidence" value="ECO:0007669"/>
    <property type="project" value="InterPro"/>
</dbReference>